<sequence length="478" mass="53018">MSLDPPTYLSSLQNNIRQRPIPWEGAVRAGTISDDQLSKIRAVDKVRKDQRKQVVERDLDGYCTLFVGGAGKPSILESAARRADVIQYTLVLLSDLLDGVPELPKALSEHSDPYSPFLPLLAQSNNPEDPIPLLASTVLANVIGAAPNLSNKAATAVPRLLSYLSTLAQVSDGGLQDIAVLQYSALLRGKKSRELFWSQRKETVGPLVRILRAAAGIDADGNSASTLWSGATTLRSGTEGSLGGGVGLQLLYHVLLVLWQLSFEAATIGNGLEDEYDIIPLYTQLLRLSPKEKTTRLLISALYNLLSSNRQSLLPAAVLVRLPALLQNINGRHLTDEDLLDDLKNLSEMLDEYAKTQTTFDEYAAEIHSGHLRWSPPHRNPTFWAENARRILEHQNGDLPRKLSEIMSKPWENDKQVLAIACNDVGNLVKEVPERRYQLEKLGLKTRVMELMTEADETVRWESLNALSGWLRYSFETK</sequence>
<evidence type="ECO:0000313" key="8">
    <source>
        <dbReference type="Proteomes" id="UP000054321"/>
    </source>
</evidence>
<gene>
    <name evidence="7" type="ORF">OIDMADRAFT_161670</name>
</gene>
<dbReference type="GO" id="GO:0000329">
    <property type="term" value="C:fungal-type vacuole membrane"/>
    <property type="evidence" value="ECO:0007669"/>
    <property type="project" value="TreeGrafter"/>
</dbReference>
<dbReference type="GO" id="GO:0046961">
    <property type="term" value="F:proton-transporting ATPase activity, rotational mechanism"/>
    <property type="evidence" value="ECO:0007669"/>
    <property type="project" value="UniProtKB-UniRule"/>
</dbReference>
<dbReference type="Pfam" id="PF11698">
    <property type="entry name" value="V-ATPase_H_C"/>
    <property type="match status" value="1"/>
</dbReference>
<evidence type="ECO:0000256" key="1">
    <source>
        <dbReference type="ARBA" id="ARBA00008613"/>
    </source>
</evidence>
<reference evidence="8" key="2">
    <citation type="submission" date="2015-01" db="EMBL/GenBank/DDBJ databases">
        <title>Evolutionary Origins and Diversification of the Mycorrhizal Mutualists.</title>
        <authorList>
            <consortium name="DOE Joint Genome Institute"/>
            <consortium name="Mycorrhizal Genomics Consortium"/>
            <person name="Kohler A."/>
            <person name="Kuo A."/>
            <person name="Nagy L.G."/>
            <person name="Floudas D."/>
            <person name="Copeland A."/>
            <person name="Barry K.W."/>
            <person name="Cichocki N."/>
            <person name="Veneault-Fourrey C."/>
            <person name="LaButti K."/>
            <person name="Lindquist E.A."/>
            <person name="Lipzen A."/>
            <person name="Lundell T."/>
            <person name="Morin E."/>
            <person name="Murat C."/>
            <person name="Riley R."/>
            <person name="Ohm R."/>
            <person name="Sun H."/>
            <person name="Tunlid A."/>
            <person name="Henrissat B."/>
            <person name="Grigoriev I.V."/>
            <person name="Hibbett D.S."/>
            <person name="Martin F."/>
        </authorList>
    </citation>
    <scope>NUCLEOTIDE SEQUENCE [LARGE SCALE GENOMIC DNA]</scope>
    <source>
        <strain evidence="8">Zn</strain>
    </source>
</reference>
<dbReference type="InterPro" id="IPR011987">
    <property type="entry name" value="ATPase_V1-cplx_hsu_C"/>
</dbReference>
<evidence type="ECO:0000313" key="7">
    <source>
        <dbReference type="EMBL" id="KIN01957.1"/>
    </source>
</evidence>
<reference evidence="7 8" key="1">
    <citation type="submission" date="2014-04" db="EMBL/GenBank/DDBJ databases">
        <authorList>
            <consortium name="DOE Joint Genome Institute"/>
            <person name="Kuo A."/>
            <person name="Martino E."/>
            <person name="Perotto S."/>
            <person name="Kohler A."/>
            <person name="Nagy L.G."/>
            <person name="Floudas D."/>
            <person name="Copeland A."/>
            <person name="Barry K.W."/>
            <person name="Cichocki N."/>
            <person name="Veneault-Fourrey C."/>
            <person name="LaButti K."/>
            <person name="Lindquist E.A."/>
            <person name="Lipzen A."/>
            <person name="Lundell T."/>
            <person name="Morin E."/>
            <person name="Murat C."/>
            <person name="Sun H."/>
            <person name="Tunlid A."/>
            <person name="Henrissat B."/>
            <person name="Grigoriev I.V."/>
            <person name="Hibbett D.S."/>
            <person name="Martin F."/>
            <person name="Nordberg H.P."/>
            <person name="Cantor M.N."/>
            <person name="Hua S.X."/>
        </authorList>
    </citation>
    <scope>NUCLEOTIDE SEQUENCE [LARGE SCALE GENOMIC DNA]</scope>
    <source>
        <strain evidence="7 8">Zn</strain>
    </source>
</reference>
<dbReference type="SUPFAM" id="SSF48371">
    <property type="entry name" value="ARM repeat"/>
    <property type="match status" value="1"/>
</dbReference>
<comment type="function">
    <text evidence="5">Subunit of the V1 complex of vacuolar(H+)-ATPase (V-ATPase), a multisubunit enzyme composed of a peripheral complex (V1) that hydrolyzes ATP and a membrane integral complex (V0) that translocates protons. V-ATPase is responsible for acidifying and maintaining the pH of intracellular compartments.</text>
</comment>
<dbReference type="InParanoid" id="A0A0C3HHZ7"/>
<comment type="subunit">
    <text evidence="5">V-ATPase is a heteromultimeric enzyme made up of two complexes: the ATP-hydrolytic V1 complex and the proton translocation V0 complex.</text>
</comment>
<keyword evidence="2 5" id="KW-0813">Transport</keyword>
<keyword evidence="3 5" id="KW-0375">Hydrogen ion transport</keyword>
<dbReference type="InterPro" id="IPR004908">
    <property type="entry name" value="ATPase_V1-cplx_hsu"/>
</dbReference>
<dbReference type="Gene3D" id="1.25.10.10">
    <property type="entry name" value="Leucine-rich Repeat Variant"/>
    <property type="match status" value="1"/>
</dbReference>
<evidence type="ECO:0000256" key="5">
    <source>
        <dbReference type="PIRNR" id="PIRNR032184"/>
    </source>
</evidence>
<dbReference type="Gene3D" id="1.25.40.150">
    <property type="entry name" value="V-type ATPase, subunit H, C-terminal domain"/>
    <property type="match status" value="1"/>
</dbReference>
<dbReference type="HOGENOM" id="CLU_025709_4_0_1"/>
<dbReference type="PIRSF" id="PIRSF032184">
    <property type="entry name" value="ATPase_V1_H"/>
    <property type="match status" value="1"/>
</dbReference>
<evidence type="ECO:0000256" key="2">
    <source>
        <dbReference type="ARBA" id="ARBA00022448"/>
    </source>
</evidence>
<evidence type="ECO:0000259" key="6">
    <source>
        <dbReference type="Pfam" id="PF11698"/>
    </source>
</evidence>
<evidence type="ECO:0000256" key="4">
    <source>
        <dbReference type="ARBA" id="ARBA00023065"/>
    </source>
</evidence>
<dbReference type="AlphaFoldDB" id="A0A0C3HHZ7"/>
<evidence type="ECO:0000256" key="3">
    <source>
        <dbReference type="ARBA" id="ARBA00022781"/>
    </source>
</evidence>
<name>A0A0C3HHZ7_OIDMZ</name>
<dbReference type="FunFam" id="1.25.10.10:FF:000326">
    <property type="entry name" value="V-type proton ATPase subunit H"/>
    <property type="match status" value="1"/>
</dbReference>
<proteinExistence type="inferred from homology"/>
<dbReference type="PANTHER" id="PTHR10698">
    <property type="entry name" value="V-TYPE PROTON ATPASE SUBUNIT H"/>
    <property type="match status" value="1"/>
</dbReference>
<dbReference type="FunFam" id="1.25.40.150:FF:000002">
    <property type="entry name" value="V-type proton ATPase subunit H"/>
    <property type="match status" value="1"/>
</dbReference>
<dbReference type="EMBL" id="KN832875">
    <property type="protein sequence ID" value="KIN01957.1"/>
    <property type="molecule type" value="Genomic_DNA"/>
</dbReference>
<dbReference type="InterPro" id="IPR011989">
    <property type="entry name" value="ARM-like"/>
</dbReference>
<dbReference type="Proteomes" id="UP000054321">
    <property type="component" value="Unassembled WGS sequence"/>
</dbReference>
<organism evidence="7 8">
    <name type="scientific">Oidiodendron maius (strain Zn)</name>
    <dbReference type="NCBI Taxonomy" id="913774"/>
    <lineage>
        <taxon>Eukaryota</taxon>
        <taxon>Fungi</taxon>
        <taxon>Dikarya</taxon>
        <taxon>Ascomycota</taxon>
        <taxon>Pezizomycotina</taxon>
        <taxon>Leotiomycetes</taxon>
        <taxon>Leotiomycetes incertae sedis</taxon>
        <taxon>Myxotrichaceae</taxon>
        <taxon>Oidiodendron</taxon>
    </lineage>
</organism>
<keyword evidence="4 5" id="KW-0406">Ion transport</keyword>
<dbReference type="OrthoDB" id="10263554at2759"/>
<feature type="domain" description="ATPase V1 complex subunit H C-terminal" evidence="6">
    <location>
        <begin position="357"/>
        <end position="475"/>
    </location>
</feature>
<accession>A0A0C3HHZ7</accession>
<dbReference type="InterPro" id="IPR016024">
    <property type="entry name" value="ARM-type_fold"/>
</dbReference>
<protein>
    <recommendedName>
        <fullName evidence="5">V-type proton ATPase subunit H</fullName>
    </recommendedName>
</protein>
<dbReference type="PANTHER" id="PTHR10698:SF0">
    <property type="entry name" value="V-TYPE PROTON ATPASE SUBUNIT H"/>
    <property type="match status" value="1"/>
</dbReference>
<dbReference type="Pfam" id="PF03224">
    <property type="entry name" value="V-ATPase_H_N"/>
    <property type="match status" value="1"/>
</dbReference>
<dbReference type="GO" id="GO:0000221">
    <property type="term" value="C:vacuolar proton-transporting V-type ATPase, V1 domain"/>
    <property type="evidence" value="ECO:0007669"/>
    <property type="project" value="UniProtKB-UniRule"/>
</dbReference>
<dbReference type="FunCoup" id="A0A0C3HHZ7">
    <property type="interactions" value="411"/>
</dbReference>
<keyword evidence="8" id="KW-1185">Reference proteome</keyword>
<comment type="similarity">
    <text evidence="1 5">Belongs to the V-ATPase H subunit family.</text>
</comment>
<dbReference type="InterPro" id="IPR038497">
    <property type="entry name" value="ATPase_V1-cplx_hsu_C_sf"/>
</dbReference>
<dbReference type="STRING" id="913774.A0A0C3HHZ7"/>